<proteinExistence type="predicted"/>
<evidence type="ECO:0000256" key="1">
    <source>
        <dbReference type="SAM" id="MobiDB-lite"/>
    </source>
</evidence>
<accession>A0A8X6IPB6</accession>
<evidence type="ECO:0000313" key="2">
    <source>
        <dbReference type="EMBL" id="GFS51590.1"/>
    </source>
</evidence>
<reference evidence="2" key="1">
    <citation type="submission" date="2020-08" db="EMBL/GenBank/DDBJ databases">
        <title>Multicomponent nature underlies the extraordinary mechanical properties of spider dragline silk.</title>
        <authorList>
            <person name="Kono N."/>
            <person name="Nakamura H."/>
            <person name="Mori M."/>
            <person name="Yoshida Y."/>
            <person name="Ohtoshi R."/>
            <person name="Malay A.D."/>
            <person name="Moran D.A.P."/>
            <person name="Tomita M."/>
            <person name="Numata K."/>
            <person name="Arakawa K."/>
        </authorList>
    </citation>
    <scope>NUCLEOTIDE SEQUENCE</scope>
</reference>
<comment type="caution">
    <text evidence="2">The sequence shown here is derived from an EMBL/GenBank/DDBJ whole genome shotgun (WGS) entry which is preliminary data.</text>
</comment>
<sequence length="97" mass="11446">MERNQTRVNLTLTSLLMFEVSRHSCDQQKKRHPPDHLDHQINKHKLTGDCTMPSNFSKAKTPRFRTEKVTEECLQQGEDTEPDRRQRTRKTLGETLQ</sequence>
<feature type="compositionally biased region" description="Basic and acidic residues" evidence="1">
    <location>
        <begin position="25"/>
        <end position="41"/>
    </location>
</feature>
<dbReference type="EMBL" id="BMAV01026561">
    <property type="protein sequence ID" value="GFS51590.1"/>
    <property type="molecule type" value="Genomic_DNA"/>
</dbReference>
<gene>
    <name evidence="2" type="ORF">TNIN_119291</name>
</gene>
<name>A0A8X6IPB6_9ARAC</name>
<feature type="region of interest" description="Disordered" evidence="1">
    <location>
        <begin position="25"/>
        <end position="97"/>
    </location>
</feature>
<evidence type="ECO:0000313" key="3">
    <source>
        <dbReference type="Proteomes" id="UP000886998"/>
    </source>
</evidence>
<protein>
    <submittedName>
        <fullName evidence="2">Uncharacterized protein</fullName>
    </submittedName>
</protein>
<keyword evidence="3" id="KW-1185">Reference proteome</keyword>
<organism evidence="2 3">
    <name type="scientific">Trichonephila inaurata madagascariensis</name>
    <dbReference type="NCBI Taxonomy" id="2747483"/>
    <lineage>
        <taxon>Eukaryota</taxon>
        <taxon>Metazoa</taxon>
        <taxon>Ecdysozoa</taxon>
        <taxon>Arthropoda</taxon>
        <taxon>Chelicerata</taxon>
        <taxon>Arachnida</taxon>
        <taxon>Araneae</taxon>
        <taxon>Araneomorphae</taxon>
        <taxon>Entelegynae</taxon>
        <taxon>Araneoidea</taxon>
        <taxon>Nephilidae</taxon>
        <taxon>Trichonephila</taxon>
        <taxon>Trichonephila inaurata</taxon>
    </lineage>
</organism>
<dbReference type="Proteomes" id="UP000886998">
    <property type="component" value="Unassembled WGS sequence"/>
</dbReference>
<dbReference type="AlphaFoldDB" id="A0A8X6IPB6"/>